<keyword evidence="1 10" id="KW-1003">Cell membrane</keyword>
<evidence type="ECO:0000256" key="5">
    <source>
        <dbReference type="ARBA" id="ARBA00022960"/>
    </source>
</evidence>
<comment type="function">
    <text evidence="10">Cell wall formation. Catalyzes the transfer of a GlcNAc subunit on undecaprenyl-pyrophosphoryl-MurNAc-pentapeptide (lipid intermediate I) to form undecaprenyl-pyrophosphoryl-MurNAc-(pentapeptide)GlcNAc (lipid intermediate II).</text>
</comment>
<dbReference type="EMBL" id="JACOQK010000001">
    <property type="protein sequence ID" value="MBC5787391.1"/>
    <property type="molecule type" value="Genomic_DNA"/>
</dbReference>
<proteinExistence type="inferred from homology"/>
<keyword evidence="6 10" id="KW-0573">Peptidoglycan synthesis</keyword>
<gene>
    <name evidence="10 13" type="primary">murG</name>
    <name evidence="13" type="ORF">H8Z77_05050</name>
</gene>
<dbReference type="NCBIfam" id="TIGR01133">
    <property type="entry name" value="murG"/>
    <property type="match status" value="1"/>
</dbReference>
<dbReference type="Pfam" id="PF03033">
    <property type="entry name" value="Glyco_transf_28"/>
    <property type="match status" value="1"/>
</dbReference>
<evidence type="ECO:0000259" key="12">
    <source>
        <dbReference type="Pfam" id="PF04101"/>
    </source>
</evidence>
<comment type="caution">
    <text evidence="13">The sequence shown here is derived from an EMBL/GenBank/DDBJ whole genome shotgun (WGS) entry which is preliminary data.</text>
</comment>
<dbReference type="SUPFAM" id="SSF53756">
    <property type="entry name" value="UDP-Glycosyltransferase/glycogen phosphorylase"/>
    <property type="match status" value="1"/>
</dbReference>
<feature type="binding site" evidence="10">
    <location>
        <position position="128"/>
    </location>
    <ligand>
        <name>UDP-N-acetyl-alpha-D-glucosamine</name>
        <dbReference type="ChEBI" id="CHEBI:57705"/>
    </ligand>
</feature>
<dbReference type="InterPro" id="IPR007235">
    <property type="entry name" value="Glyco_trans_28_C"/>
</dbReference>
<sequence length="372" mass="40840">MKVLLAAGGTAGHINPAIAIADTIQKQDPSAKILFAGTPNGMESTLVPKAGYHFVPIKVRGFQRKLTLKNIARNIDAVKCLMTSDFVASKIIKEFQPDLVIGTGGYVSGPIVRKAAQKGIKTAIHEQNAYPGVTNKMLSKQVDLVMLAVEEAKKMFPQQANMVITGNPIRESILSTTKEEARKELGMDDEMCILSFGGSLGAVKVNEIAADIMQWHNKKKKVNHIHACGRLGKDIFPQMLKERHVDLNGNPRIDVRDYIHNMDTCLAAADLVICRAGAITLSELEATGKASILIPSPNVAENHQYHNAMVLQNHGAAVVVEEKNYDAKEMVALVNGFYEDRDKLRRFSKNASKLAILDTSDRIYNALQEIMQ</sequence>
<dbReference type="GO" id="GO:0016757">
    <property type="term" value="F:glycosyltransferase activity"/>
    <property type="evidence" value="ECO:0007669"/>
    <property type="project" value="UniProtKB-KW"/>
</dbReference>
<evidence type="ECO:0000256" key="2">
    <source>
        <dbReference type="ARBA" id="ARBA00022618"/>
    </source>
</evidence>
<feature type="binding site" evidence="10">
    <location>
        <begin position="10"/>
        <end position="12"/>
    </location>
    <ligand>
        <name>UDP-N-acetyl-alpha-D-glucosamine</name>
        <dbReference type="ChEBI" id="CHEBI:57705"/>
    </ligand>
</feature>
<reference evidence="13 14" key="1">
    <citation type="submission" date="2020-08" db="EMBL/GenBank/DDBJ databases">
        <title>Genome public.</title>
        <authorList>
            <person name="Liu C."/>
            <person name="Sun Q."/>
        </authorList>
    </citation>
    <scope>NUCLEOTIDE SEQUENCE [LARGE SCALE GENOMIC DNA]</scope>
    <source>
        <strain evidence="13 14">NSJ-27</strain>
    </source>
</reference>
<protein>
    <recommendedName>
        <fullName evidence="10">UDP-N-acetylglucosamine--N-acetylmuramyl-(pentapeptide) pyrophosphoryl-undecaprenol N-acetylglucosamine transferase</fullName>
        <ecNumber evidence="10">2.4.1.227</ecNumber>
    </recommendedName>
    <alternativeName>
        <fullName evidence="10">Undecaprenyl-PP-MurNAc-pentapeptide-UDPGlcNAc GlcNAc transferase</fullName>
    </alternativeName>
</protein>
<dbReference type="InterPro" id="IPR004276">
    <property type="entry name" value="GlycoTrans_28_N"/>
</dbReference>
<evidence type="ECO:0000256" key="10">
    <source>
        <dbReference type="HAMAP-Rule" id="MF_00033"/>
    </source>
</evidence>
<dbReference type="PANTHER" id="PTHR21015">
    <property type="entry name" value="UDP-N-ACETYLGLUCOSAMINE--N-ACETYLMURAMYL-(PENTAPEPTIDE) PYROPHOSPHORYL-UNDECAPRENOL N-ACETYLGLUCOSAMINE TRANSFERASE 1"/>
    <property type="match status" value="1"/>
</dbReference>
<feature type="binding site" evidence="10">
    <location>
        <position position="199"/>
    </location>
    <ligand>
        <name>UDP-N-acetyl-alpha-D-glucosamine</name>
        <dbReference type="ChEBI" id="CHEBI:57705"/>
    </ligand>
</feature>
<dbReference type="CDD" id="cd03785">
    <property type="entry name" value="GT28_MurG"/>
    <property type="match status" value="1"/>
</dbReference>
<comment type="catalytic activity">
    <reaction evidence="10">
        <text>di-trans,octa-cis-undecaprenyl diphospho-N-acetyl-alpha-D-muramoyl-L-alanyl-D-glutamyl-meso-2,6-diaminopimeloyl-D-alanyl-D-alanine + UDP-N-acetyl-alpha-D-glucosamine = di-trans,octa-cis-undecaprenyl diphospho-[N-acetyl-alpha-D-glucosaminyl-(1-&gt;4)]-N-acetyl-alpha-D-muramoyl-L-alanyl-D-glutamyl-meso-2,6-diaminopimeloyl-D-alanyl-D-alanine + UDP + H(+)</text>
        <dbReference type="Rhea" id="RHEA:31227"/>
        <dbReference type="ChEBI" id="CHEBI:15378"/>
        <dbReference type="ChEBI" id="CHEBI:57705"/>
        <dbReference type="ChEBI" id="CHEBI:58223"/>
        <dbReference type="ChEBI" id="CHEBI:61387"/>
        <dbReference type="ChEBI" id="CHEBI:61388"/>
        <dbReference type="EC" id="2.4.1.227"/>
    </reaction>
</comment>
<dbReference type="Pfam" id="PF04101">
    <property type="entry name" value="Glyco_tran_28_C"/>
    <property type="match status" value="1"/>
</dbReference>
<dbReference type="InterPro" id="IPR006009">
    <property type="entry name" value="GlcNAc_MurG"/>
</dbReference>
<evidence type="ECO:0000256" key="4">
    <source>
        <dbReference type="ARBA" id="ARBA00022679"/>
    </source>
</evidence>
<accession>A0ABR7IQI2</accession>
<feature type="domain" description="Glycosyltransferase family 28 N-terminal" evidence="11">
    <location>
        <begin position="3"/>
        <end position="145"/>
    </location>
</feature>
<dbReference type="RefSeq" id="WP_186996366.1">
    <property type="nucleotide sequence ID" value="NZ_JACOQK010000001.1"/>
</dbReference>
<feature type="binding site" evidence="10">
    <location>
        <position position="170"/>
    </location>
    <ligand>
        <name>UDP-N-acetyl-alpha-D-glucosamine</name>
        <dbReference type="ChEBI" id="CHEBI:57705"/>
    </ligand>
</feature>
<evidence type="ECO:0000256" key="1">
    <source>
        <dbReference type="ARBA" id="ARBA00022475"/>
    </source>
</evidence>
<evidence type="ECO:0000313" key="14">
    <source>
        <dbReference type="Proteomes" id="UP000649151"/>
    </source>
</evidence>
<name>A0ABR7IQI2_9CLOT</name>
<feature type="binding site" evidence="10">
    <location>
        <position position="259"/>
    </location>
    <ligand>
        <name>UDP-N-acetyl-alpha-D-glucosamine</name>
        <dbReference type="ChEBI" id="CHEBI:57705"/>
    </ligand>
</feature>
<keyword evidence="8 10" id="KW-0131">Cell cycle</keyword>
<evidence type="ECO:0000256" key="7">
    <source>
        <dbReference type="ARBA" id="ARBA00023136"/>
    </source>
</evidence>
<dbReference type="PANTHER" id="PTHR21015:SF22">
    <property type="entry name" value="GLYCOSYLTRANSFERASE"/>
    <property type="match status" value="1"/>
</dbReference>
<evidence type="ECO:0000259" key="11">
    <source>
        <dbReference type="Pfam" id="PF03033"/>
    </source>
</evidence>
<feature type="binding site" evidence="10">
    <location>
        <position position="304"/>
    </location>
    <ligand>
        <name>UDP-N-acetyl-alpha-D-glucosamine</name>
        <dbReference type="ChEBI" id="CHEBI:57705"/>
    </ligand>
</feature>
<feature type="domain" description="Glycosyl transferase family 28 C-terminal" evidence="12">
    <location>
        <begin position="193"/>
        <end position="356"/>
    </location>
</feature>
<keyword evidence="5 10" id="KW-0133">Cell shape</keyword>
<comment type="caution">
    <text evidence="10">Lacks conserved residue(s) required for the propagation of feature annotation.</text>
</comment>
<evidence type="ECO:0000313" key="13">
    <source>
        <dbReference type="EMBL" id="MBC5787391.1"/>
    </source>
</evidence>
<keyword evidence="9 10" id="KW-0961">Cell wall biogenesis/degradation</keyword>
<evidence type="ECO:0000256" key="9">
    <source>
        <dbReference type="ARBA" id="ARBA00023316"/>
    </source>
</evidence>
<evidence type="ECO:0000256" key="3">
    <source>
        <dbReference type="ARBA" id="ARBA00022676"/>
    </source>
</evidence>
<evidence type="ECO:0000256" key="8">
    <source>
        <dbReference type="ARBA" id="ARBA00023306"/>
    </source>
</evidence>
<keyword evidence="14" id="KW-1185">Reference proteome</keyword>
<organism evidence="13 14">
    <name type="scientific">Clostridium facile</name>
    <dbReference type="NCBI Taxonomy" id="2763035"/>
    <lineage>
        <taxon>Bacteria</taxon>
        <taxon>Bacillati</taxon>
        <taxon>Bacillota</taxon>
        <taxon>Clostridia</taxon>
        <taxon>Eubacteriales</taxon>
        <taxon>Clostridiaceae</taxon>
        <taxon>Clostridium</taxon>
    </lineage>
</organism>
<keyword evidence="4 10" id="KW-0808">Transferase</keyword>
<comment type="subcellular location">
    <subcellularLocation>
        <location evidence="10">Cell membrane</location>
        <topology evidence="10">Peripheral membrane protein</topology>
        <orientation evidence="10">Cytoplasmic side</orientation>
    </subcellularLocation>
</comment>
<comment type="pathway">
    <text evidence="10">Cell wall biogenesis; peptidoglycan biosynthesis.</text>
</comment>
<dbReference type="Proteomes" id="UP000649151">
    <property type="component" value="Unassembled WGS sequence"/>
</dbReference>
<dbReference type="HAMAP" id="MF_00033">
    <property type="entry name" value="MurG"/>
    <property type="match status" value="1"/>
</dbReference>
<dbReference type="Gene3D" id="3.40.50.2000">
    <property type="entry name" value="Glycogen Phosphorylase B"/>
    <property type="match status" value="2"/>
</dbReference>
<comment type="similarity">
    <text evidence="10">Belongs to the glycosyltransferase 28 family. MurG subfamily.</text>
</comment>
<dbReference type="EC" id="2.4.1.227" evidence="10"/>
<evidence type="ECO:0000256" key="6">
    <source>
        <dbReference type="ARBA" id="ARBA00022984"/>
    </source>
</evidence>
<keyword evidence="2 10" id="KW-0132">Cell division</keyword>
<keyword evidence="7 10" id="KW-0472">Membrane</keyword>
<keyword evidence="3 10" id="KW-0328">Glycosyltransferase</keyword>